<proteinExistence type="predicted"/>
<accession>A0A9N9J0N7</accession>
<keyword evidence="1" id="KW-0472">Membrane</keyword>
<sequence length="133" mass="15182">MFNKEVQCLIKPVNPFLFKTVFKIGQVDLSTHSSECSGFTPKTSEKIDFDKSPAIKISIFLTSIIVNIASSTNLWLHYILSLLSCKPKMISSLYAILYSAGVISHSQRYERQLEKIQLNESKPEDRLIREKNI</sequence>
<organism evidence="2 3">
    <name type="scientific">Dentiscutata erythropus</name>
    <dbReference type="NCBI Taxonomy" id="1348616"/>
    <lineage>
        <taxon>Eukaryota</taxon>
        <taxon>Fungi</taxon>
        <taxon>Fungi incertae sedis</taxon>
        <taxon>Mucoromycota</taxon>
        <taxon>Glomeromycotina</taxon>
        <taxon>Glomeromycetes</taxon>
        <taxon>Diversisporales</taxon>
        <taxon>Gigasporaceae</taxon>
        <taxon>Dentiscutata</taxon>
    </lineage>
</organism>
<dbReference type="EMBL" id="CAJVPY010016339">
    <property type="protein sequence ID" value="CAG8756524.1"/>
    <property type="molecule type" value="Genomic_DNA"/>
</dbReference>
<feature type="transmembrane region" description="Helical" evidence="1">
    <location>
        <begin position="57"/>
        <end position="80"/>
    </location>
</feature>
<evidence type="ECO:0000313" key="2">
    <source>
        <dbReference type="EMBL" id="CAG8756524.1"/>
    </source>
</evidence>
<keyword evidence="3" id="KW-1185">Reference proteome</keyword>
<gene>
    <name evidence="2" type="ORF">DERYTH_LOCUS17387</name>
</gene>
<keyword evidence="1" id="KW-0812">Transmembrane</keyword>
<name>A0A9N9J0N7_9GLOM</name>
<protein>
    <submittedName>
        <fullName evidence="2">9534_t:CDS:1</fullName>
    </submittedName>
</protein>
<reference evidence="2" key="1">
    <citation type="submission" date="2021-06" db="EMBL/GenBank/DDBJ databases">
        <authorList>
            <person name="Kallberg Y."/>
            <person name="Tangrot J."/>
            <person name="Rosling A."/>
        </authorList>
    </citation>
    <scope>NUCLEOTIDE SEQUENCE</scope>
    <source>
        <strain evidence="2">MA453B</strain>
    </source>
</reference>
<comment type="caution">
    <text evidence="2">The sequence shown here is derived from an EMBL/GenBank/DDBJ whole genome shotgun (WGS) entry which is preliminary data.</text>
</comment>
<evidence type="ECO:0000313" key="3">
    <source>
        <dbReference type="Proteomes" id="UP000789405"/>
    </source>
</evidence>
<dbReference type="AlphaFoldDB" id="A0A9N9J0N7"/>
<dbReference type="Proteomes" id="UP000789405">
    <property type="component" value="Unassembled WGS sequence"/>
</dbReference>
<evidence type="ECO:0000256" key="1">
    <source>
        <dbReference type="SAM" id="Phobius"/>
    </source>
</evidence>
<keyword evidence="1" id="KW-1133">Transmembrane helix</keyword>